<reference evidence="1 2" key="1">
    <citation type="journal article" date="2018" name="Mol. Biol. Evol.">
        <title>Broad Genomic Sampling Reveals a Smut Pathogenic Ancestry of the Fungal Clade Ustilaginomycotina.</title>
        <authorList>
            <person name="Kijpornyongpan T."/>
            <person name="Mondo S.J."/>
            <person name="Barry K."/>
            <person name="Sandor L."/>
            <person name="Lee J."/>
            <person name="Lipzen A."/>
            <person name="Pangilinan J."/>
            <person name="LaButti K."/>
            <person name="Hainaut M."/>
            <person name="Henrissat B."/>
            <person name="Grigoriev I.V."/>
            <person name="Spatafora J.W."/>
            <person name="Aime M.C."/>
        </authorList>
    </citation>
    <scope>NUCLEOTIDE SEQUENCE [LARGE SCALE GENOMIC DNA]</scope>
    <source>
        <strain evidence="1 2">SA 807</strain>
    </source>
</reference>
<gene>
    <name evidence="1" type="ORF">IE53DRAFT_389685</name>
</gene>
<accession>A0ACD0NQP8</accession>
<sequence>MASDQERAAPPVKGNPIVYFDIGFANAPAPSIKGSNRIVFELYADKVPKTAENFRALCTGEKGQSSSGAKLHYKGSTFHRVIPKFMIQGGDFTRGNGTGGESIYGEKFEDENLEGKHDRPFLLSMANAGPGTNGSQFFVTTVPTPHLNGKHVVFGRVLKGKSVVRRIESTPTGSNDAPHDAVTIQDCGEIPEGGDYGIETDDSGDKFEDWPEDYEEEACEEKPEVCLRIANELRAIGNDLFVKKDNARALEKYQKALRYLNVHPVLPDDKLADQAFTAEYNNLRNPLQLNSALCALRLEKPDAKLAEACCSAVIERLDKPGWDSEGPEEKTKSEIAKAYFRRALAKISAKRDEDAEADLDKALKFAPADAGIKKEKAALAKRREAKLKAQRAAYSKMFS</sequence>
<keyword evidence="2" id="KW-1185">Reference proteome</keyword>
<name>A0ACD0NQP8_9BASI</name>
<dbReference type="Proteomes" id="UP000245626">
    <property type="component" value="Unassembled WGS sequence"/>
</dbReference>
<proteinExistence type="predicted"/>
<organism evidence="1 2">
    <name type="scientific">Violaceomyces palustris</name>
    <dbReference type="NCBI Taxonomy" id="1673888"/>
    <lineage>
        <taxon>Eukaryota</taxon>
        <taxon>Fungi</taxon>
        <taxon>Dikarya</taxon>
        <taxon>Basidiomycota</taxon>
        <taxon>Ustilaginomycotina</taxon>
        <taxon>Ustilaginomycetes</taxon>
        <taxon>Violaceomycetales</taxon>
        <taxon>Violaceomycetaceae</taxon>
        <taxon>Violaceomyces</taxon>
    </lineage>
</organism>
<protein>
    <submittedName>
        <fullName evidence="1">U-snRNP-associated cyclophilin</fullName>
    </submittedName>
</protein>
<evidence type="ECO:0000313" key="1">
    <source>
        <dbReference type="EMBL" id="PWN48136.1"/>
    </source>
</evidence>
<evidence type="ECO:0000313" key="2">
    <source>
        <dbReference type="Proteomes" id="UP000245626"/>
    </source>
</evidence>
<dbReference type="EMBL" id="KZ820262">
    <property type="protein sequence ID" value="PWN48136.1"/>
    <property type="molecule type" value="Genomic_DNA"/>
</dbReference>